<sequence length="720" mass="79014">MRTVTSSSCYYSCENSFAILFSSLLRQCPSLLLLRKARQIHALLLTSTFTSATSSPFLYNNLLSLYSKCGSFPDAHDLLDAMPARNLVSFNTLISSTSRSPSHAPSSLRLFRRLQASGHLEPNASTFASLARAAASLRNASIGSAFHCKILTSGFSANVCVQTSLLGMYSECGTPEAARCVFGEMLVRDSVAWNSIVLSYTRSGHLDRGLQLVAAMAREGVALNRCTFSIALTGCGKVGDLARGRMVHACAVVSGLLTDNTMENSLLYMYSSCGDLATAVLVFDRIEVPDLVSWNSLISAFSDAVEGEDAMGAFVRLKAISCLFGGAKPDEYTFAAVVSATAALPYLFYGQPLHAQVCKTGFEYSVFVGSTLINMYFLNGDQSSAEDLFNCTPEKDVIIWTEMIVGHSRLGEGEMAINYFKNMLEEGYNVDSFSLSSALNSSADIATLGQGEMIHSLVMKAGYEENMCVCGSLVDMYAKNGNLEGAYSVFCRVQNPDLKCWNSMIGGYGNHGNAEEAFKLFTKMVRQGLGADQVTYVSLLSACSHCGLVERGRFYWFCMESDGVRPGLKHYTCMASLLSRAGLLEEAGEMILTSPFRNNSPELWRILLSSCVIFKNLDMGTYAAEQVLRLEPNDSATHILLSNLYASAGRWDSVAEMRKKVRGLMLEKEPGLSWIETKNTVHVFTADDEYHPQIDDCRNELLRLQGNVNRWETDELTFTW</sequence>
<keyword evidence="1" id="KW-0677">Repeat</keyword>
<protein>
    <submittedName>
        <fullName evidence="3">Pentatricopeptide repeat-containing protein</fullName>
    </submittedName>
</protein>
<feature type="repeat" description="PPR" evidence="2">
    <location>
        <begin position="189"/>
        <end position="223"/>
    </location>
</feature>
<dbReference type="AlphaFoldDB" id="A0AAX6EE52"/>
<reference evidence="3" key="2">
    <citation type="submission" date="2023-04" db="EMBL/GenBank/DDBJ databases">
        <authorList>
            <person name="Bruccoleri R.E."/>
            <person name="Oakeley E.J."/>
            <person name="Faust A.-M."/>
            <person name="Dessus-Babus S."/>
            <person name="Altorfer M."/>
            <person name="Burckhardt D."/>
            <person name="Oertli M."/>
            <person name="Naumann U."/>
            <person name="Petersen F."/>
            <person name="Wong J."/>
        </authorList>
    </citation>
    <scope>NUCLEOTIDE SEQUENCE</scope>
    <source>
        <strain evidence="3">GSM-AAB239-AS_SAM_17_03QT</strain>
        <tissue evidence="3">Leaf</tissue>
    </source>
</reference>
<dbReference type="Pfam" id="PF01535">
    <property type="entry name" value="PPR"/>
    <property type="match status" value="5"/>
</dbReference>
<comment type="caution">
    <text evidence="3">The sequence shown here is derived from an EMBL/GenBank/DDBJ whole genome shotgun (WGS) entry which is preliminary data.</text>
</comment>
<gene>
    <name evidence="3" type="ORF">M6B38_194470</name>
</gene>
<feature type="repeat" description="PPR" evidence="2">
    <location>
        <begin position="497"/>
        <end position="531"/>
    </location>
</feature>
<feature type="repeat" description="PPR" evidence="2">
    <location>
        <begin position="55"/>
        <end position="89"/>
    </location>
</feature>
<feature type="repeat" description="PPR" evidence="2">
    <location>
        <begin position="396"/>
        <end position="430"/>
    </location>
</feature>
<dbReference type="InterPro" id="IPR046848">
    <property type="entry name" value="E_motif"/>
</dbReference>
<dbReference type="InterPro" id="IPR011990">
    <property type="entry name" value="TPR-like_helical_dom_sf"/>
</dbReference>
<dbReference type="PANTHER" id="PTHR24015:SF2017">
    <property type="entry name" value="PENTATRICOPEPTIDE REPEAT-CONTAINING PROTEIN"/>
    <property type="match status" value="1"/>
</dbReference>
<evidence type="ECO:0000256" key="1">
    <source>
        <dbReference type="ARBA" id="ARBA00022737"/>
    </source>
</evidence>
<dbReference type="FunFam" id="1.25.40.10:FF:000158">
    <property type="entry name" value="pentatricopeptide repeat-containing protein At2g33680"/>
    <property type="match status" value="1"/>
</dbReference>
<evidence type="ECO:0000313" key="4">
    <source>
        <dbReference type="Proteomes" id="UP001140949"/>
    </source>
</evidence>
<evidence type="ECO:0000313" key="3">
    <source>
        <dbReference type="EMBL" id="KAJ6802275.1"/>
    </source>
</evidence>
<dbReference type="EMBL" id="JANAVB010037417">
    <property type="protein sequence ID" value="KAJ6802275.1"/>
    <property type="molecule type" value="Genomic_DNA"/>
</dbReference>
<organism evidence="3 4">
    <name type="scientific">Iris pallida</name>
    <name type="common">Sweet iris</name>
    <dbReference type="NCBI Taxonomy" id="29817"/>
    <lineage>
        <taxon>Eukaryota</taxon>
        <taxon>Viridiplantae</taxon>
        <taxon>Streptophyta</taxon>
        <taxon>Embryophyta</taxon>
        <taxon>Tracheophyta</taxon>
        <taxon>Spermatophyta</taxon>
        <taxon>Magnoliopsida</taxon>
        <taxon>Liliopsida</taxon>
        <taxon>Asparagales</taxon>
        <taxon>Iridaceae</taxon>
        <taxon>Iridoideae</taxon>
        <taxon>Irideae</taxon>
        <taxon>Iris</taxon>
    </lineage>
</organism>
<proteinExistence type="predicted"/>
<dbReference type="Gene3D" id="1.25.40.10">
    <property type="entry name" value="Tetratricopeptide repeat domain"/>
    <property type="match status" value="6"/>
</dbReference>
<reference evidence="3" key="1">
    <citation type="journal article" date="2023" name="GigaByte">
        <title>Genome assembly of the bearded iris, Iris pallida Lam.</title>
        <authorList>
            <person name="Bruccoleri R.E."/>
            <person name="Oakeley E.J."/>
            <person name="Faust A.M.E."/>
            <person name="Altorfer M."/>
            <person name="Dessus-Babus S."/>
            <person name="Burckhardt D."/>
            <person name="Oertli M."/>
            <person name="Naumann U."/>
            <person name="Petersen F."/>
            <person name="Wong J."/>
        </authorList>
    </citation>
    <scope>NUCLEOTIDE SEQUENCE</scope>
    <source>
        <strain evidence="3">GSM-AAB239-AS_SAM_17_03QT</strain>
    </source>
</reference>
<accession>A0AAX6EE52</accession>
<keyword evidence="4" id="KW-1185">Reference proteome</keyword>
<dbReference type="PROSITE" id="PS51375">
    <property type="entry name" value="PPR"/>
    <property type="match status" value="5"/>
</dbReference>
<dbReference type="InterPro" id="IPR002885">
    <property type="entry name" value="PPR_rpt"/>
</dbReference>
<dbReference type="Pfam" id="PF20431">
    <property type="entry name" value="E_motif"/>
    <property type="match status" value="1"/>
</dbReference>
<feature type="repeat" description="PPR" evidence="2">
    <location>
        <begin position="532"/>
        <end position="566"/>
    </location>
</feature>
<dbReference type="GO" id="GO:0009451">
    <property type="term" value="P:RNA modification"/>
    <property type="evidence" value="ECO:0007669"/>
    <property type="project" value="InterPro"/>
</dbReference>
<dbReference type="NCBIfam" id="TIGR00756">
    <property type="entry name" value="PPR"/>
    <property type="match status" value="1"/>
</dbReference>
<dbReference type="Proteomes" id="UP001140949">
    <property type="component" value="Unassembled WGS sequence"/>
</dbReference>
<evidence type="ECO:0000256" key="2">
    <source>
        <dbReference type="PROSITE-ProRule" id="PRU00708"/>
    </source>
</evidence>
<dbReference type="GO" id="GO:0099402">
    <property type="term" value="P:plant organ development"/>
    <property type="evidence" value="ECO:0007669"/>
    <property type="project" value="UniProtKB-ARBA"/>
</dbReference>
<dbReference type="Pfam" id="PF13041">
    <property type="entry name" value="PPR_2"/>
    <property type="match status" value="2"/>
</dbReference>
<dbReference type="PANTHER" id="PTHR24015">
    <property type="entry name" value="OS07G0578800 PROTEIN-RELATED"/>
    <property type="match status" value="1"/>
</dbReference>
<name>A0AAX6EE52_IRIPA</name>
<dbReference type="InterPro" id="IPR046960">
    <property type="entry name" value="PPR_At4g14850-like_plant"/>
</dbReference>
<dbReference type="GO" id="GO:0003723">
    <property type="term" value="F:RNA binding"/>
    <property type="evidence" value="ECO:0007669"/>
    <property type="project" value="InterPro"/>
</dbReference>